<protein>
    <submittedName>
        <fullName evidence="1">Uncharacterized protein</fullName>
    </submittedName>
</protein>
<dbReference type="EMBL" id="JBJQOH010000001">
    <property type="protein sequence ID" value="KAL3700003.1"/>
    <property type="molecule type" value="Genomic_DNA"/>
</dbReference>
<proteinExistence type="predicted"/>
<evidence type="ECO:0000313" key="2">
    <source>
        <dbReference type="Proteomes" id="UP001633002"/>
    </source>
</evidence>
<dbReference type="Proteomes" id="UP001633002">
    <property type="component" value="Unassembled WGS sequence"/>
</dbReference>
<sequence length="463" mass="52696">MEERAGFSVEEAEAERVRLDLERLFGPEVSFESAESESNSDAVSSFPPATNLHPEELYSYLEGEGLLRDPLTVLELVQSDSEAEHSIGNVRFWGDWRSRQVQLVRVDGSDRIRYITSNQPLIDTGEEIFVSRIWSRDQISEHTGFGALLEGRDGVYRAGIEVGREGFISRERRPEDLGVKGAVVELQNDLRRWKLQQDRQAVAFEKQFRLLTDILVEQRTAVKTVEGYALAIKTSLEENDLLQLSTNIDGKLQTYMESASGGQALLLKQEQTHFETVEKQMQGLMEAITSTKSAPVLDFQKAVDEMEVKIRTFGEVARESQTTLIREQEEERVARAARNLNLQISGLTESEEEDTLDTARRFLREDLKVASPQLIRASRVGRNDKGSRTILLRFTSMEGKNVVLGNRFMLKGKHIWIDSDLTPQPVDAKRKEVQKMKTAQEEGWIAFMRNDRAVITSRRRESS</sequence>
<organism evidence="1 2">
    <name type="scientific">Riccia sorocarpa</name>
    <dbReference type="NCBI Taxonomy" id="122646"/>
    <lineage>
        <taxon>Eukaryota</taxon>
        <taxon>Viridiplantae</taxon>
        <taxon>Streptophyta</taxon>
        <taxon>Embryophyta</taxon>
        <taxon>Marchantiophyta</taxon>
        <taxon>Marchantiopsida</taxon>
        <taxon>Marchantiidae</taxon>
        <taxon>Marchantiales</taxon>
        <taxon>Ricciaceae</taxon>
        <taxon>Riccia</taxon>
    </lineage>
</organism>
<evidence type="ECO:0000313" key="1">
    <source>
        <dbReference type="EMBL" id="KAL3700003.1"/>
    </source>
</evidence>
<comment type="caution">
    <text evidence="1">The sequence shown here is derived from an EMBL/GenBank/DDBJ whole genome shotgun (WGS) entry which is preliminary data.</text>
</comment>
<reference evidence="1 2" key="1">
    <citation type="submission" date="2024-09" db="EMBL/GenBank/DDBJ databases">
        <title>Chromosome-scale assembly of Riccia sorocarpa.</title>
        <authorList>
            <person name="Paukszto L."/>
        </authorList>
    </citation>
    <scope>NUCLEOTIDE SEQUENCE [LARGE SCALE GENOMIC DNA]</scope>
    <source>
        <strain evidence="1">LP-2024</strain>
        <tissue evidence="1">Aerial parts of the thallus</tissue>
    </source>
</reference>
<dbReference type="AlphaFoldDB" id="A0ABD3I8I5"/>
<keyword evidence="2" id="KW-1185">Reference proteome</keyword>
<accession>A0ABD3I8I5</accession>
<gene>
    <name evidence="1" type="ORF">R1sor_018025</name>
</gene>
<name>A0ABD3I8I5_9MARC</name>